<dbReference type="EC" id="2.4.2.10" evidence="2 6"/>
<dbReference type="GO" id="GO:0044205">
    <property type="term" value="P:'de novo' UMP biosynthetic process"/>
    <property type="evidence" value="ECO:0007669"/>
    <property type="project" value="UniProtKB-UniRule"/>
</dbReference>
<feature type="domain" description="Phosphoribosyltransferase" evidence="7">
    <location>
        <begin position="60"/>
        <end position="164"/>
    </location>
</feature>
<dbReference type="OrthoDB" id="9802134at2"/>
<evidence type="ECO:0000256" key="4">
    <source>
        <dbReference type="ARBA" id="ARBA00022679"/>
    </source>
</evidence>
<dbReference type="SUPFAM" id="SSF53271">
    <property type="entry name" value="PRTase-like"/>
    <property type="match status" value="1"/>
</dbReference>
<evidence type="ECO:0000256" key="2">
    <source>
        <dbReference type="ARBA" id="ARBA00011971"/>
    </source>
</evidence>
<accession>K9GS19</accession>
<comment type="subunit">
    <text evidence="6">Homodimer.</text>
</comment>
<dbReference type="InterPro" id="IPR000836">
    <property type="entry name" value="PRTase_dom"/>
</dbReference>
<feature type="binding site" evidence="6">
    <location>
        <position position="108"/>
    </location>
    <ligand>
        <name>5-phospho-alpha-D-ribose 1-diphosphate</name>
        <dbReference type="ChEBI" id="CHEBI:58017"/>
        <note>ligand shared between dimeric partners</note>
    </ligand>
</feature>
<dbReference type="InterPro" id="IPR023031">
    <property type="entry name" value="OPRT"/>
</dbReference>
<keyword evidence="6" id="KW-0460">Magnesium</keyword>
<name>K9GS19_9PROT</name>
<evidence type="ECO:0000259" key="7">
    <source>
        <dbReference type="Pfam" id="PF00156"/>
    </source>
</evidence>
<dbReference type="NCBIfam" id="NF001729">
    <property type="entry name" value="PRK00455.1-3"/>
    <property type="match status" value="1"/>
</dbReference>
<evidence type="ECO:0000256" key="6">
    <source>
        <dbReference type="HAMAP-Rule" id="MF_01208"/>
    </source>
</evidence>
<comment type="function">
    <text evidence="6">Catalyzes the transfer of a ribosyl phosphate group from 5-phosphoribose 1-diphosphate to orotate, leading to the formation of orotidine monophosphate (OMP).</text>
</comment>
<evidence type="ECO:0000256" key="1">
    <source>
        <dbReference type="ARBA" id="ARBA00004889"/>
    </source>
</evidence>
<comment type="catalytic activity">
    <reaction evidence="6">
        <text>orotidine 5'-phosphate + diphosphate = orotate + 5-phospho-alpha-D-ribose 1-diphosphate</text>
        <dbReference type="Rhea" id="RHEA:10380"/>
        <dbReference type="ChEBI" id="CHEBI:30839"/>
        <dbReference type="ChEBI" id="CHEBI:33019"/>
        <dbReference type="ChEBI" id="CHEBI:57538"/>
        <dbReference type="ChEBI" id="CHEBI:58017"/>
        <dbReference type="EC" id="2.4.2.10"/>
    </reaction>
</comment>
<dbReference type="PANTHER" id="PTHR19278:SF9">
    <property type="entry name" value="URIDINE 5'-MONOPHOSPHATE SYNTHASE"/>
    <property type="match status" value="1"/>
</dbReference>
<comment type="pathway">
    <text evidence="1 6">Pyrimidine metabolism; UMP biosynthesis via de novo pathway; UMP from orotate: step 1/2.</text>
</comment>
<dbReference type="eggNOG" id="COG0461">
    <property type="taxonomic scope" value="Bacteria"/>
</dbReference>
<dbReference type="Gene3D" id="3.40.50.2020">
    <property type="match status" value="1"/>
</dbReference>
<evidence type="ECO:0000256" key="3">
    <source>
        <dbReference type="ARBA" id="ARBA00022676"/>
    </source>
</evidence>
<dbReference type="Pfam" id="PF00156">
    <property type="entry name" value="Pribosyltran"/>
    <property type="match status" value="1"/>
</dbReference>
<comment type="similarity">
    <text evidence="6">Belongs to the purine/pyrimidine phosphoribosyltransferase family. PyrE subfamily.</text>
</comment>
<proteinExistence type="inferred from homology"/>
<dbReference type="EMBL" id="ANHY01000019">
    <property type="protein sequence ID" value="EKV27549.1"/>
    <property type="molecule type" value="Genomic_DNA"/>
</dbReference>
<feature type="binding site" description="in other chain" evidence="6">
    <location>
        <begin position="134"/>
        <end position="142"/>
    </location>
    <ligand>
        <name>5-phospho-alpha-D-ribose 1-diphosphate</name>
        <dbReference type="ChEBI" id="CHEBI:58017"/>
        <note>ligand shared between dimeric partners</note>
    </ligand>
</feature>
<comment type="caution">
    <text evidence="8">The sequence shown here is derived from an EMBL/GenBank/DDBJ whole genome shotgun (WGS) entry which is preliminary data.</text>
</comment>
<feature type="binding site" evidence="6">
    <location>
        <position position="112"/>
    </location>
    <ligand>
        <name>5-phospho-alpha-D-ribose 1-diphosphate</name>
        <dbReference type="ChEBI" id="CHEBI:58017"/>
        <note>ligand shared between dimeric partners</note>
    </ligand>
</feature>
<sequence>MDAASRTPAQKEAGLAVARILLEIEAVNFRPEEPYILTSGRASPVYIDCRKVIAFPRARRRIVELARECIEREIGTESLTHIAGGETAGIPYAAWIADAFMLPMLYVRKKPKGFGRMAQIEGELKPGGKVLLVEDLATDGGSKVVFADAIRKAEAECAHTFVPFFYGIIPGAEEDMLKQGIRLHYLANWWDVLEVAAEQKRFDIASLDEVRAFFDDPIGWSRAHGGKEE</sequence>
<comment type="cofactor">
    <cofactor evidence="6">
        <name>Mg(2+)</name>
        <dbReference type="ChEBI" id="CHEBI:18420"/>
    </cofactor>
</comment>
<evidence type="ECO:0000313" key="8">
    <source>
        <dbReference type="EMBL" id="EKV27549.1"/>
    </source>
</evidence>
<organism evidence="8 9">
    <name type="scientific">Caenispirillum salinarum AK4</name>
    <dbReference type="NCBI Taxonomy" id="1238182"/>
    <lineage>
        <taxon>Bacteria</taxon>
        <taxon>Pseudomonadati</taxon>
        <taxon>Pseudomonadota</taxon>
        <taxon>Alphaproteobacteria</taxon>
        <taxon>Rhodospirillales</taxon>
        <taxon>Novispirillaceae</taxon>
        <taxon>Caenispirillum</taxon>
    </lineage>
</organism>
<keyword evidence="9" id="KW-1185">Reference proteome</keyword>
<dbReference type="RefSeq" id="WP_009542051.1">
    <property type="nucleotide sequence ID" value="NZ_ANHY01000019.1"/>
</dbReference>
<dbReference type="HAMAP" id="MF_01208">
    <property type="entry name" value="PyrE"/>
    <property type="match status" value="1"/>
</dbReference>
<dbReference type="STRING" id="1238182.C882_1395"/>
<evidence type="ECO:0000313" key="9">
    <source>
        <dbReference type="Proteomes" id="UP000009881"/>
    </source>
</evidence>
<dbReference type="PATRIC" id="fig|1238182.3.peg.3609"/>
<feature type="binding site" evidence="6">
    <location>
        <position position="138"/>
    </location>
    <ligand>
        <name>orotate</name>
        <dbReference type="ChEBI" id="CHEBI:30839"/>
    </ligand>
</feature>
<keyword evidence="4 6" id="KW-0808">Transferase</keyword>
<dbReference type="UniPathway" id="UPA00070">
    <property type="reaction ID" value="UER00119"/>
</dbReference>
<keyword evidence="3 6" id="KW-0328">Glycosyltransferase</keyword>
<dbReference type="CDD" id="cd06223">
    <property type="entry name" value="PRTases_typeI"/>
    <property type="match status" value="1"/>
</dbReference>
<protein>
    <recommendedName>
        <fullName evidence="2 6">Orotate phosphoribosyltransferase</fullName>
        <shortName evidence="6">OPRT</shortName>
        <shortName evidence="6">OPRTase</shortName>
        <ecNumber evidence="2 6">2.4.2.10</ecNumber>
    </recommendedName>
</protein>
<dbReference type="GO" id="GO:0000287">
    <property type="term" value="F:magnesium ion binding"/>
    <property type="evidence" value="ECO:0007669"/>
    <property type="project" value="UniProtKB-UniRule"/>
</dbReference>
<dbReference type="Proteomes" id="UP000009881">
    <property type="component" value="Unassembled WGS sequence"/>
</dbReference>
<reference evidence="8 9" key="1">
    <citation type="journal article" date="2013" name="Genome Announc.">
        <title>Draft Genome Sequence of an Alphaproteobacterium, Caenispirillum salinarum AK4(T), Isolated from a Solar Saltern.</title>
        <authorList>
            <person name="Khatri I."/>
            <person name="Singh A."/>
            <person name="Korpole S."/>
            <person name="Pinnaka A.K."/>
            <person name="Subramanian S."/>
        </authorList>
    </citation>
    <scope>NUCLEOTIDE SEQUENCE [LARGE SCALE GENOMIC DNA]</scope>
    <source>
        <strain evidence="8 9">AK4</strain>
    </source>
</reference>
<dbReference type="GO" id="GO:0004588">
    <property type="term" value="F:orotate phosphoribosyltransferase activity"/>
    <property type="evidence" value="ECO:0007669"/>
    <property type="project" value="UniProtKB-UniRule"/>
</dbReference>
<gene>
    <name evidence="6" type="primary">pyrE</name>
    <name evidence="8" type="ORF">C882_1395</name>
</gene>
<dbReference type="PANTHER" id="PTHR19278">
    <property type="entry name" value="OROTATE PHOSPHORIBOSYLTRANSFERASE"/>
    <property type="match status" value="1"/>
</dbReference>
<dbReference type="GO" id="GO:0019856">
    <property type="term" value="P:pyrimidine nucleobase biosynthetic process"/>
    <property type="evidence" value="ECO:0007669"/>
    <property type="project" value="TreeGrafter"/>
</dbReference>
<comment type="caution">
    <text evidence="6">Lacks conserved residue(s) required for the propagation of feature annotation.</text>
</comment>
<keyword evidence="5 6" id="KW-0665">Pyrimidine biosynthesis</keyword>
<evidence type="ECO:0000256" key="5">
    <source>
        <dbReference type="ARBA" id="ARBA00022975"/>
    </source>
</evidence>
<dbReference type="InterPro" id="IPR029057">
    <property type="entry name" value="PRTase-like"/>
</dbReference>
<dbReference type="AlphaFoldDB" id="K9GS19"/>
<feature type="binding site" description="in other chain" evidence="6">
    <location>
        <position position="109"/>
    </location>
    <ligand>
        <name>5-phospho-alpha-D-ribose 1-diphosphate</name>
        <dbReference type="ChEBI" id="CHEBI:58017"/>
        <note>ligand shared between dimeric partners</note>
    </ligand>
</feature>